<protein>
    <submittedName>
        <fullName evidence="3">Peptidase M28-like protein</fullName>
    </submittedName>
</protein>
<dbReference type="OrthoDB" id="9762302at2"/>
<feature type="signal peptide" evidence="1">
    <location>
        <begin position="1"/>
        <end position="25"/>
    </location>
</feature>
<dbReference type="AlphaFoldDB" id="A0A419V8F2"/>
<keyword evidence="1" id="KW-0732">Signal</keyword>
<keyword evidence="4" id="KW-1185">Reference proteome</keyword>
<proteinExistence type="predicted"/>
<dbReference type="Pfam" id="PF04389">
    <property type="entry name" value="Peptidase_M28"/>
    <property type="match status" value="1"/>
</dbReference>
<dbReference type="SUPFAM" id="SSF53187">
    <property type="entry name" value="Zn-dependent exopeptidases"/>
    <property type="match status" value="1"/>
</dbReference>
<reference evidence="3 4" key="1">
    <citation type="submission" date="2018-09" db="EMBL/GenBank/DDBJ databases">
        <title>Genomic Encyclopedia of Archaeal and Bacterial Type Strains, Phase II (KMG-II): from individual species to whole genera.</title>
        <authorList>
            <person name="Goeker M."/>
        </authorList>
    </citation>
    <scope>NUCLEOTIDE SEQUENCE [LARGE SCALE GENOMIC DNA]</scope>
    <source>
        <strain evidence="3 4">DSM 17008</strain>
    </source>
</reference>
<dbReference type="Gene3D" id="3.40.630.10">
    <property type="entry name" value="Zn peptidases"/>
    <property type="match status" value="1"/>
</dbReference>
<dbReference type="RefSeq" id="WP_120191803.1">
    <property type="nucleotide sequence ID" value="NZ_RAPK01000006.1"/>
</dbReference>
<evidence type="ECO:0000313" key="4">
    <source>
        <dbReference type="Proteomes" id="UP000285120"/>
    </source>
</evidence>
<dbReference type="GO" id="GO:0008235">
    <property type="term" value="F:metalloexopeptidase activity"/>
    <property type="evidence" value="ECO:0007669"/>
    <property type="project" value="InterPro"/>
</dbReference>
<dbReference type="EMBL" id="RAPK01000006">
    <property type="protein sequence ID" value="RKD76396.1"/>
    <property type="molecule type" value="Genomic_DNA"/>
</dbReference>
<accession>A0A419V8F2</accession>
<dbReference type="GO" id="GO:0006508">
    <property type="term" value="P:proteolysis"/>
    <property type="evidence" value="ECO:0007669"/>
    <property type="project" value="InterPro"/>
</dbReference>
<name>A0A419V8F2_9BACL</name>
<comment type="caution">
    <text evidence="3">The sequence shown here is derived from an EMBL/GenBank/DDBJ whole genome shotgun (WGS) entry which is preliminary data.</text>
</comment>
<sequence length="322" mass="35563">MKKAKIGLAAALTSAALIWPQAAGAQEDYGDKAMEHMRYLSEDIGERPAGTEDEREAKAYIETALEDMGYETKTEAFPFTRDGEELESENLSAVKPGKFKKEIIVGAHYDTVADVEGIDDNASGVGVMLETAEHLEDMDVPYTIRFIAFGAEEGGLNGSEEFVENMSNKEKNNTLAMINLDSLAAGDQMYVYGGGGKSGWYRNFAQQLAEDAGIDIQTNPGLNPAYPEGTTGLWSDHAPFQEAGIDIGYFEATNWELGEQDGYTQTEKHGAVWHDPEKDNFDFIESEFPGRMETNISGFSEVLTESLTEMKPETKAHYQQWK</sequence>
<dbReference type="InterPro" id="IPR045175">
    <property type="entry name" value="M28_fam"/>
</dbReference>
<evidence type="ECO:0000256" key="1">
    <source>
        <dbReference type="SAM" id="SignalP"/>
    </source>
</evidence>
<dbReference type="PANTHER" id="PTHR12147:SF26">
    <property type="entry name" value="PEPTIDASE M28 DOMAIN-CONTAINING PROTEIN"/>
    <property type="match status" value="1"/>
</dbReference>
<dbReference type="InterPro" id="IPR007484">
    <property type="entry name" value="Peptidase_M28"/>
</dbReference>
<organism evidence="3 4">
    <name type="scientific">Sinobaca qinghaiensis</name>
    <dbReference type="NCBI Taxonomy" id="342944"/>
    <lineage>
        <taxon>Bacteria</taxon>
        <taxon>Bacillati</taxon>
        <taxon>Bacillota</taxon>
        <taxon>Bacilli</taxon>
        <taxon>Bacillales</taxon>
        <taxon>Sporolactobacillaceae</taxon>
        <taxon>Sinobaca</taxon>
    </lineage>
</organism>
<feature type="chain" id="PRO_5019564975" evidence="1">
    <location>
        <begin position="26"/>
        <end position="322"/>
    </location>
</feature>
<evidence type="ECO:0000313" key="3">
    <source>
        <dbReference type="EMBL" id="RKD76396.1"/>
    </source>
</evidence>
<dbReference type="Proteomes" id="UP000285120">
    <property type="component" value="Unassembled WGS sequence"/>
</dbReference>
<feature type="domain" description="Peptidase M28" evidence="2">
    <location>
        <begin position="95"/>
        <end position="297"/>
    </location>
</feature>
<gene>
    <name evidence="3" type="ORF">ATL39_0613</name>
</gene>
<dbReference type="PANTHER" id="PTHR12147">
    <property type="entry name" value="METALLOPEPTIDASE M28 FAMILY MEMBER"/>
    <property type="match status" value="1"/>
</dbReference>
<evidence type="ECO:0000259" key="2">
    <source>
        <dbReference type="Pfam" id="PF04389"/>
    </source>
</evidence>